<keyword evidence="6" id="KW-0175">Coiled coil</keyword>
<protein>
    <recommendedName>
        <fullName evidence="2">Single-stranded-DNA-specific exonuclease RecJ</fullName>
    </recommendedName>
</protein>
<dbReference type="SUPFAM" id="SSF64182">
    <property type="entry name" value="DHH phosphoesterases"/>
    <property type="match status" value="1"/>
</dbReference>
<dbReference type="InterPro" id="IPR004610">
    <property type="entry name" value="RecJ"/>
</dbReference>
<dbReference type="Proteomes" id="UP000184221">
    <property type="component" value="Unassembled WGS sequence"/>
</dbReference>
<feature type="coiled-coil region" evidence="6">
    <location>
        <begin position="321"/>
        <end position="348"/>
    </location>
</feature>
<proteinExistence type="inferred from homology"/>
<dbReference type="InterPro" id="IPR051673">
    <property type="entry name" value="SSDNA_exonuclease_RecJ"/>
</dbReference>
<dbReference type="GO" id="GO:0003676">
    <property type="term" value="F:nucleic acid binding"/>
    <property type="evidence" value="ECO:0007669"/>
    <property type="project" value="InterPro"/>
</dbReference>
<sequence length="583" mass="61429">MTGYLGVERSLTGRRWVGPSPDVTRHAEALVQQSGLPQALCQTLARLGVPAAEVETYLEPTLRALLPDPRSLRDMERAASRLVAAVSQRQRIAIFADYDVDGGASAALLIDWLRQMDRTATLYVPDRIDEGYGPNEPAMAALARDHDLIICVDCGTLSHGPIAAAEGADVVVLDHHLGGETLPDAFAVVNPNRQDEDGAMAHLCAAAVVFLCLVEAGRQLREAATQGPDLMQMLDLVSLATVADVAPLKGVNRALVRQGLKIMAQRARPGLVALCDVGRLETAPKSYHLGFVLGPRVNAGGRIGKADLGARLLSCTDPHEARAMAERLDALNTERRDIEEAVRAQALEQAEARGLDAPLVWAAGEGWHPGVVGIVASRLKELTNRPSIVIGFDGDDGKGSGRSVSGIDLGASIQRLTHEGLLQKGGGHKMAAGLSLSRAQLEPAMARLAELLAKQGADTLGASDLRLDGPLMPGAATSELVDQLETAGPFGAGAAAPRFAFPDAQIAFAKRVGSSHLKLSFGDGLGPRLDAICFGAFDGPLGPALEQNGGARFHLAGRLEINEWGGRRAVQLRLEDAAPATVT</sequence>
<comment type="similarity">
    <text evidence="1">Belongs to the RecJ family.</text>
</comment>
<dbReference type="GO" id="GO:0008409">
    <property type="term" value="F:5'-3' exonuclease activity"/>
    <property type="evidence" value="ECO:0007669"/>
    <property type="project" value="InterPro"/>
</dbReference>
<evidence type="ECO:0000259" key="9">
    <source>
        <dbReference type="Pfam" id="PF17768"/>
    </source>
</evidence>
<feature type="domain" description="DDH" evidence="7">
    <location>
        <begin position="91"/>
        <end position="240"/>
    </location>
</feature>
<evidence type="ECO:0000256" key="5">
    <source>
        <dbReference type="ARBA" id="ARBA00022839"/>
    </source>
</evidence>
<dbReference type="Pfam" id="PF17768">
    <property type="entry name" value="RecJ_OB"/>
    <property type="match status" value="1"/>
</dbReference>
<dbReference type="Gene3D" id="3.90.1640.30">
    <property type="match status" value="1"/>
</dbReference>
<evidence type="ECO:0000256" key="4">
    <source>
        <dbReference type="ARBA" id="ARBA00022801"/>
    </source>
</evidence>
<keyword evidence="5 10" id="KW-0269">Exonuclease</keyword>
<dbReference type="InterPro" id="IPR001667">
    <property type="entry name" value="DDH_dom"/>
</dbReference>
<dbReference type="Gene3D" id="3.10.310.30">
    <property type="match status" value="1"/>
</dbReference>
<dbReference type="GO" id="GO:0006281">
    <property type="term" value="P:DNA repair"/>
    <property type="evidence" value="ECO:0007669"/>
    <property type="project" value="InterPro"/>
</dbReference>
<dbReference type="STRING" id="996342.SAMN05443551_0770"/>
<dbReference type="InterPro" id="IPR038763">
    <property type="entry name" value="DHH_sf"/>
</dbReference>
<evidence type="ECO:0000259" key="8">
    <source>
        <dbReference type="Pfam" id="PF02272"/>
    </source>
</evidence>
<gene>
    <name evidence="10" type="ORF">SAMN05443551_0770</name>
</gene>
<dbReference type="InterPro" id="IPR003156">
    <property type="entry name" value="DHHA1_dom"/>
</dbReference>
<dbReference type="Pfam" id="PF02272">
    <property type="entry name" value="DHHA1"/>
    <property type="match status" value="1"/>
</dbReference>
<dbReference type="RefSeq" id="WP_072776157.1">
    <property type="nucleotide sequence ID" value="NZ_FQXC01000001.1"/>
</dbReference>
<keyword evidence="3" id="KW-0540">Nuclease</keyword>
<feature type="domain" description="DHHA1" evidence="8">
    <location>
        <begin position="361"/>
        <end position="452"/>
    </location>
</feature>
<reference evidence="10 11" key="1">
    <citation type="submission" date="2016-11" db="EMBL/GenBank/DDBJ databases">
        <authorList>
            <person name="Jaros S."/>
            <person name="Januszkiewicz K."/>
            <person name="Wedrychowicz H."/>
        </authorList>
    </citation>
    <scope>NUCLEOTIDE SEQUENCE [LARGE SCALE GENOMIC DNA]</scope>
    <source>
        <strain evidence="10 11">DSM 29431</strain>
    </source>
</reference>
<evidence type="ECO:0000313" key="10">
    <source>
        <dbReference type="EMBL" id="SHG84552.1"/>
    </source>
</evidence>
<dbReference type="EMBL" id="FQXC01000001">
    <property type="protein sequence ID" value="SHG84552.1"/>
    <property type="molecule type" value="Genomic_DNA"/>
</dbReference>
<organism evidence="10 11">
    <name type="scientific">Marivita hallyeonensis</name>
    <dbReference type="NCBI Taxonomy" id="996342"/>
    <lineage>
        <taxon>Bacteria</taxon>
        <taxon>Pseudomonadati</taxon>
        <taxon>Pseudomonadota</taxon>
        <taxon>Alphaproteobacteria</taxon>
        <taxon>Rhodobacterales</taxon>
        <taxon>Roseobacteraceae</taxon>
        <taxon>Marivita</taxon>
    </lineage>
</organism>
<dbReference type="PANTHER" id="PTHR30255:SF2">
    <property type="entry name" value="SINGLE-STRANDED-DNA-SPECIFIC EXONUCLEASE RECJ"/>
    <property type="match status" value="1"/>
</dbReference>
<dbReference type="GO" id="GO:0006310">
    <property type="term" value="P:DNA recombination"/>
    <property type="evidence" value="ECO:0007669"/>
    <property type="project" value="InterPro"/>
</dbReference>
<evidence type="ECO:0000256" key="1">
    <source>
        <dbReference type="ARBA" id="ARBA00005915"/>
    </source>
</evidence>
<evidence type="ECO:0000256" key="6">
    <source>
        <dbReference type="SAM" id="Coils"/>
    </source>
</evidence>
<dbReference type="Pfam" id="PF01368">
    <property type="entry name" value="DHH"/>
    <property type="match status" value="1"/>
</dbReference>
<feature type="domain" description="RecJ OB" evidence="9">
    <location>
        <begin position="467"/>
        <end position="576"/>
    </location>
</feature>
<keyword evidence="4" id="KW-0378">Hydrolase</keyword>
<dbReference type="InterPro" id="IPR041122">
    <property type="entry name" value="RecJ_OB"/>
</dbReference>
<dbReference type="AlphaFoldDB" id="A0A1M5N539"/>
<evidence type="ECO:0000256" key="2">
    <source>
        <dbReference type="ARBA" id="ARBA00019841"/>
    </source>
</evidence>
<evidence type="ECO:0000256" key="3">
    <source>
        <dbReference type="ARBA" id="ARBA00022722"/>
    </source>
</evidence>
<accession>A0A1M5N539</accession>
<evidence type="ECO:0000259" key="7">
    <source>
        <dbReference type="Pfam" id="PF01368"/>
    </source>
</evidence>
<keyword evidence="11" id="KW-1185">Reference proteome</keyword>
<dbReference type="PANTHER" id="PTHR30255">
    <property type="entry name" value="SINGLE-STRANDED-DNA-SPECIFIC EXONUCLEASE RECJ"/>
    <property type="match status" value="1"/>
</dbReference>
<evidence type="ECO:0000313" key="11">
    <source>
        <dbReference type="Proteomes" id="UP000184221"/>
    </source>
</evidence>
<dbReference type="NCBIfam" id="TIGR00644">
    <property type="entry name" value="recJ"/>
    <property type="match status" value="1"/>
</dbReference>
<dbReference type="OrthoDB" id="9809852at2"/>
<name>A0A1M5N539_9RHOB</name>